<evidence type="ECO:0000256" key="1">
    <source>
        <dbReference type="SAM" id="MobiDB-lite"/>
    </source>
</evidence>
<dbReference type="Proteomes" id="UP000321947">
    <property type="component" value="Unassembled WGS sequence"/>
</dbReference>
<evidence type="ECO:0000313" key="5">
    <source>
        <dbReference type="Proteomes" id="UP000321947"/>
    </source>
</evidence>
<reference evidence="4 5" key="1">
    <citation type="submission" date="2019-08" db="EMBL/GenBank/DDBJ databases">
        <title>Draft genome sequences of two oriental melons (Cucumis melo L. var makuwa).</title>
        <authorList>
            <person name="Kwon S.-Y."/>
        </authorList>
    </citation>
    <scope>NUCLEOTIDE SEQUENCE [LARGE SCALE GENOMIC DNA]</scope>
    <source>
        <strain evidence="5">cv. Chang Bougi</strain>
        <strain evidence="4">cv. SW 3</strain>
        <tissue evidence="2">Leaf</tissue>
    </source>
</reference>
<comment type="caution">
    <text evidence="2">The sequence shown here is derived from an EMBL/GenBank/DDBJ whole genome shotgun (WGS) entry which is preliminary data.</text>
</comment>
<dbReference type="Proteomes" id="UP000321393">
    <property type="component" value="Unassembled WGS sequence"/>
</dbReference>
<organism evidence="2 4">
    <name type="scientific">Cucumis melo var. makuwa</name>
    <name type="common">Oriental melon</name>
    <dbReference type="NCBI Taxonomy" id="1194695"/>
    <lineage>
        <taxon>Eukaryota</taxon>
        <taxon>Viridiplantae</taxon>
        <taxon>Streptophyta</taxon>
        <taxon>Embryophyta</taxon>
        <taxon>Tracheophyta</taxon>
        <taxon>Spermatophyta</taxon>
        <taxon>Magnoliopsida</taxon>
        <taxon>eudicotyledons</taxon>
        <taxon>Gunneridae</taxon>
        <taxon>Pentapetalae</taxon>
        <taxon>rosids</taxon>
        <taxon>fabids</taxon>
        <taxon>Cucurbitales</taxon>
        <taxon>Cucurbitaceae</taxon>
        <taxon>Benincaseae</taxon>
        <taxon>Cucumis</taxon>
    </lineage>
</organism>
<evidence type="ECO:0000313" key="3">
    <source>
        <dbReference type="EMBL" id="TYK19252.1"/>
    </source>
</evidence>
<evidence type="ECO:0000313" key="4">
    <source>
        <dbReference type="Proteomes" id="UP000321393"/>
    </source>
</evidence>
<dbReference type="AlphaFoldDB" id="A0A5A7TQ21"/>
<feature type="region of interest" description="Disordered" evidence="1">
    <location>
        <begin position="208"/>
        <end position="250"/>
    </location>
</feature>
<evidence type="ECO:0000313" key="2">
    <source>
        <dbReference type="EMBL" id="KAA0045224.1"/>
    </source>
</evidence>
<gene>
    <name evidence="3" type="ORF">E5676_scaffold1493G00570</name>
    <name evidence="2" type="ORF">E6C27_scaffold30G002360</name>
</gene>
<protein>
    <submittedName>
        <fullName evidence="2">Pol protein</fullName>
    </submittedName>
</protein>
<sequence length="290" mass="32492">MQPTLRQRIIVVHLNDSYLVEKRRLAEVWQDEEFSISSDGGLMFERRLCVPADITVKIELLTEAHSSPSSMHPSRLLKTLKGYTVIWVVVDRLTKLAYFISGKSIYATSHELVWTTNATIQKIRARMLTAQSRQKSYADERPTTTLSPSSLCYDLPFTPCLLCSTIIDRSLDSLIVFQSSQATVCPPSSVVDRFLGFVCVSRAERKRHSSRVDAKPHANPTHTLAKSSSSESSSMPDRMQVALSSTAEPPSRLPLSQVVYDFIVWESLAIAVELGYTNLQVRDSPTRPSN</sequence>
<proteinExistence type="predicted"/>
<dbReference type="EMBL" id="SSTE01014747">
    <property type="protein sequence ID" value="KAA0045224.1"/>
    <property type="molecule type" value="Genomic_DNA"/>
</dbReference>
<accession>A0A5A7TQ21</accession>
<name>A0A5A7TQ21_CUCMM</name>
<dbReference type="EMBL" id="SSTD01007051">
    <property type="protein sequence ID" value="TYK19252.1"/>
    <property type="molecule type" value="Genomic_DNA"/>
</dbReference>